<evidence type="ECO:0000259" key="9">
    <source>
        <dbReference type="Pfam" id="PF00361"/>
    </source>
</evidence>
<evidence type="ECO:0000256" key="7">
    <source>
        <dbReference type="RuleBase" id="RU000320"/>
    </source>
</evidence>
<dbReference type="EMBL" id="CP002606">
    <property type="protein sequence ID" value="AEA34271.1"/>
    <property type="molecule type" value="Genomic_DNA"/>
</dbReference>
<dbReference type="OrthoDB" id="9805769at2"/>
<keyword evidence="4 8" id="KW-1133">Transmembrane helix</keyword>
<feature type="transmembrane region" description="Helical" evidence="8">
    <location>
        <begin position="253"/>
        <end position="273"/>
    </location>
</feature>
<evidence type="ECO:0000256" key="1">
    <source>
        <dbReference type="ARBA" id="ARBA00004651"/>
    </source>
</evidence>
<evidence type="ECO:0000256" key="5">
    <source>
        <dbReference type="ARBA" id="ARBA00023002"/>
    </source>
</evidence>
<sequence length="458" mass="50013">MFYYLPVGFSLIASLLCIIERENLAALASIIAAGLSVATSFYILSLPTITSNLLLIDGTSKIMLIIVSIIYLTSVLFSLTYLKHVQKPLLRRNLYYLFLNLFASSMLFSVILNNLGLIWVGIEATTITSTLLVAIDNDEAAIESSWRYIIIVSAGLIISLVGVVFIYASTHTLILSQIKQLTLPNKRLLMLGGALAIVGFATKAGIFPMHSWLADVHGRAIAPISAIFSAVLLPVALFGLFRVLEVIPAVKLHTFAFILGFLSVAFASIFLINQKFYKRMFAYSSIENMGMILIGLSLNTKYSLLGAFILLMAHAFAKSSAFYTTGNILAVFNSRKISDIEGLTKTMPTAGYNLVLSTLAVSSAPPFGTFLGEVLIIYSLYSIKGLMLTLLLAIFLLLDFLALNTKVAKMAFSKTQQTRIKTESSMSLVIPVLNTILAFLVIFATGFVEKLIITGMIK</sequence>
<dbReference type="KEGG" id="hmr:Hipma_1314"/>
<organism evidence="10 11">
    <name type="scientific">Hippea maritima (strain ATCC 700847 / DSM 10411 / MH2)</name>
    <dbReference type="NCBI Taxonomy" id="760142"/>
    <lineage>
        <taxon>Bacteria</taxon>
        <taxon>Pseudomonadati</taxon>
        <taxon>Campylobacterota</taxon>
        <taxon>Desulfurellia</taxon>
        <taxon>Desulfurellales</taxon>
        <taxon>Hippeaceae</taxon>
        <taxon>Hippea</taxon>
    </lineage>
</organism>
<dbReference type="EC" id="1.6.99.5" evidence="10"/>
<keyword evidence="2" id="KW-1003">Cell membrane</keyword>
<reference evidence="11" key="2">
    <citation type="submission" date="2011-03" db="EMBL/GenBank/DDBJ databases">
        <title>The complete genome of Hippea maritima DSM 10411.</title>
        <authorList>
            <consortium name="US DOE Joint Genome Institute (JGI-PGF)"/>
            <person name="Lucas S."/>
            <person name="Copeland A."/>
            <person name="Lapidus A."/>
            <person name="Bruce D."/>
            <person name="Goodwin L."/>
            <person name="Pitluck S."/>
            <person name="Peters L."/>
            <person name="Kyrpides N."/>
            <person name="Mavromatis K."/>
            <person name="Pagani I."/>
            <person name="Ivanova N."/>
            <person name="Mikhailova N."/>
            <person name="Lu M."/>
            <person name="Detter J.C."/>
            <person name="Tapia R."/>
            <person name="Han C."/>
            <person name="Land M."/>
            <person name="Hauser L."/>
            <person name="Markowitz V."/>
            <person name="Cheng J.-F."/>
            <person name="Hugenholtz P."/>
            <person name="Woyke T."/>
            <person name="Wu D."/>
            <person name="Spring S."/>
            <person name="Schroeder M."/>
            <person name="Brambilla E."/>
            <person name="Klenk H.-P."/>
            <person name="Eisen J.A."/>
        </authorList>
    </citation>
    <scope>NUCLEOTIDE SEQUENCE [LARGE SCALE GENOMIC DNA]</scope>
    <source>
        <strain evidence="11">ATCC 700847 / DSM 10411 / MH2</strain>
    </source>
</reference>
<proteinExistence type="predicted"/>
<gene>
    <name evidence="10" type="ordered locus">Hipma_1314</name>
</gene>
<feature type="transmembrane region" description="Helical" evidence="8">
    <location>
        <begin position="148"/>
        <end position="168"/>
    </location>
</feature>
<dbReference type="HOGENOM" id="CLU_007100_10_2_7"/>
<dbReference type="PRINTS" id="PR01434">
    <property type="entry name" value="NADHDHGNASE5"/>
</dbReference>
<dbReference type="FunCoup" id="F2LXF7">
    <property type="interactions" value="19"/>
</dbReference>
<feature type="transmembrane region" description="Helical" evidence="8">
    <location>
        <begin position="386"/>
        <end position="405"/>
    </location>
</feature>
<keyword evidence="3 7" id="KW-0812">Transmembrane</keyword>
<dbReference type="Proteomes" id="UP000008139">
    <property type="component" value="Chromosome"/>
</dbReference>
<feature type="transmembrane region" description="Helical" evidence="8">
    <location>
        <begin position="63"/>
        <end position="82"/>
    </location>
</feature>
<evidence type="ECO:0000256" key="4">
    <source>
        <dbReference type="ARBA" id="ARBA00022989"/>
    </source>
</evidence>
<dbReference type="eggNOG" id="COG0651">
    <property type="taxonomic scope" value="Bacteria"/>
</dbReference>
<dbReference type="AlphaFoldDB" id="F2LXF7"/>
<dbReference type="PANTHER" id="PTHR42682:SF5">
    <property type="entry name" value="HYDROGENASE-4 COMPONENT F"/>
    <property type="match status" value="1"/>
</dbReference>
<dbReference type="STRING" id="760142.Hipma_1314"/>
<dbReference type="GO" id="GO:0005886">
    <property type="term" value="C:plasma membrane"/>
    <property type="evidence" value="ECO:0007669"/>
    <property type="project" value="UniProtKB-SubCell"/>
</dbReference>
<evidence type="ECO:0000256" key="8">
    <source>
        <dbReference type="SAM" id="Phobius"/>
    </source>
</evidence>
<feature type="transmembrane region" description="Helical" evidence="8">
    <location>
        <begin position="94"/>
        <end position="112"/>
    </location>
</feature>
<evidence type="ECO:0000256" key="3">
    <source>
        <dbReference type="ARBA" id="ARBA00022692"/>
    </source>
</evidence>
<keyword evidence="5 10" id="KW-0560">Oxidoreductase</keyword>
<evidence type="ECO:0000313" key="10">
    <source>
        <dbReference type="EMBL" id="AEA34271.1"/>
    </source>
</evidence>
<evidence type="ECO:0000313" key="11">
    <source>
        <dbReference type="Proteomes" id="UP000008139"/>
    </source>
</evidence>
<evidence type="ECO:0000256" key="2">
    <source>
        <dbReference type="ARBA" id="ARBA00022475"/>
    </source>
</evidence>
<feature type="transmembrane region" description="Helical" evidence="8">
    <location>
        <begin position="426"/>
        <end position="448"/>
    </location>
</feature>
<protein>
    <submittedName>
        <fullName evidence="10">NADH dehydrogenase (Quinone)</fullName>
        <ecNumber evidence="10">1.6.99.5</ecNumber>
    </submittedName>
</protein>
<accession>F2LXF7</accession>
<feature type="transmembrane region" description="Helical" evidence="8">
    <location>
        <begin position="353"/>
        <end position="380"/>
    </location>
</feature>
<dbReference type="InterPro" id="IPR001750">
    <property type="entry name" value="ND/Mrp_TM"/>
</dbReference>
<reference evidence="10 11" key="1">
    <citation type="journal article" date="2011" name="Stand. Genomic Sci.">
        <title>Complete genome sequence of the thermophilic sulfur-reducer Hippea maritima type strain (MH(2)).</title>
        <authorList>
            <person name="Huntemann M."/>
            <person name="Lu M."/>
            <person name="Nolan M."/>
            <person name="Lapidus A."/>
            <person name="Lucas S."/>
            <person name="Hammon N."/>
            <person name="Deshpande S."/>
            <person name="Cheng J.F."/>
            <person name="Tapia R."/>
            <person name="Han C."/>
            <person name="Goodwin L."/>
            <person name="Pitluck S."/>
            <person name="Liolios K."/>
            <person name="Pagani I."/>
            <person name="Ivanova N."/>
            <person name="Ovchinikova G."/>
            <person name="Pati A."/>
            <person name="Chen A."/>
            <person name="Palaniappan K."/>
            <person name="Land M."/>
            <person name="Hauser L."/>
            <person name="Jeffries C.D."/>
            <person name="Detter J.C."/>
            <person name="Brambilla E.M."/>
            <person name="Rohde M."/>
            <person name="Spring S."/>
            <person name="Goker M."/>
            <person name="Woyke T."/>
            <person name="Bristow J."/>
            <person name="Eisen J.A."/>
            <person name="Markowitz V."/>
            <person name="Hugenholtz P."/>
            <person name="Kyrpides N.C."/>
            <person name="Klenk H.P."/>
            <person name="Mavromatis K."/>
        </authorList>
    </citation>
    <scope>NUCLEOTIDE SEQUENCE [LARGE SCALE GENOMIC DNA]</scope>
    <source>
        <strain evidence="11">ATCC 700847 / DSM 10411 / MH2</strain>
    </source>
</reference>
<evidence type="ECO:0000256" key="6">
    <source>
        <dbReference type="ARBA" id="ARBA00023136"/>
    </source>
</evidence>
<dbReference type="PANTHER" id="PTHR42682">
    <property type="entry name" value="HYDROGENASE-4 COMPONENT F"/>
    <property type="match status" value="1"/>
</dbReference>
<dbReference type="Pfam" id="PF00361">
    <property type="entry name" value="Proton_antipo_M"/>
    <property type="match status" value="1"/>
</dbReference>
<keyword evidence="11" id="KW-1185">Reference proteome</keyword>
<dbReference type="GO" id="GO:0016491">
    <property type="term" value="F:oxidoreductase activity"/>
    <property type="evidence" value="ECO:0007669"/>
    <property type="project" value="UniProtKB-KW"/>
</dbReference>
<keyword evidence="6 8" id="KW-0472">Membrane</keyword>
<name>F2LXF7_HIPMA</name>
<feature type="transmembrane region" description="Helical" evidence="8">
    <location>
        <begin position="220"/>
        <end position="241"/>
    </location>
</feature>
<dbReference type="RefSeq" id="WP_013682303.1">
    <property type="nucleotide sequence ID" value="NC_015318.1"/>
</dbReference>
<feature type="transmembrane region" description="Helical" evidence="8">
    <location>
        <begin position="24"/>
        <end position="43"/>
    </location>
</feature>
<feature type="transmembrane region" description="Helical" evidence="8">
    <location>
        <begin position="188"/>
        <end position="208"/>
    </location>
</feature>
<comment type="subcellular location">
    <subcellularLocation>
        <location evidence="1">Cell membrane</location>
        <topology evidence="1">Multi-pass membrane protein</topology>
    </subcellularLocation>
    <subcellularLocation>
        <location evidence="7">Membrane</location>
        <topology evidence="7">Multi-pass membrane protein</topology>
    </subcellularLocation>
</comment>
<dbReference type="InParanoid" id="F2LXF7"/>
<dbReference type="InterPro" id="IPR052175">
    <property type="entry name" value="ComplexI-like_HydComp"/>
</dbReference>
<feature type="domain" description="NADH:quinone oxidoreductase/Mrp antiporter transmembrane" evidence="9">
    <location>
        <begin position="113"/>
        <end position="391"/>
    </location>
</feature>